<gene>
    <name evidence="3" type="ORF">C4F49_09970</name>
</gene>
<comment type="caution">
    <text evidence="3">The sequence shown here is derived from an EMBL/GenBank/DDBJ whole genome shotgun (WGS) entry which is preliminary data.</text>
</comment>
<dbReference type="InterPro" id="IPR045864">
    <property type="entry name" value="aa-tRNA-synth_II/BPL/LPL"/>
</dbReference>
<dbReference type="CDD" id="cd16442">
    <property type="entry name" value="BPL"/>
    <property type="match status" value="1"/>
</dbReference>
<protein>
    <submittedName>
        <fullName evidence="3">Biotin--[acetyl-CoA-carboxylase] ligase</fullName>
    </submittedName>
</protein>
<dbReference type="GO" id="GO:0005737">
    <property type="term" value="C:cytoplasm"/>
    <property type="evidence" value="ECO:0007669"/>
    <property type="project" value="TreeGrafter"/>
</dbReference>
<evidence type="ECO:0000313" key="4">
    <source>
        <dbReference type="Proteomes" id="UP000616201"/>
    </source>
</evidence>
<dbReference type="PANTHER" id="PTHR12835">
    <property type="entry name" value="BIOTIN PROTEIN LIGASE"/>
    <property type="match status" value="1"/>
</dbReference>
<dbReference type="Gene3D" id="3.30.930.10">
    <property type="entry name" value="Bira Bifunctional Protein, Domain 2"/>
    <property type="match status" value="1"/>
</dbReference>
<dbReference type="GO" id="GO:0004077">
    <property type="term" value="F:biotin--[biotin carboxyl-carrier protein] ligase activity"/>
    <property type="evidence" value="ECO:0007669"/>
    <property type="project" value="InterPro"/>
</dbReference>
<keyword evidence="4" id="KW-1185">Reference proteome</keyword>
<organism evidence="3 4">
    <name type="scientific">Sphingobacterium hungaricum</name>
    <dbReference type="NCBI Taxonomy" id="2082723"/>
    <lineage>
        <taxon>Bacteria</taxon>
        <taxon>Pseudomonadati</taxon>
        <taxon>Bacteroidota</taxon>
        <taxon>Sphingobacteriia</taxon>
        <taxon>Sphingobacteriales</taxon>
        <taxon>Sphingobacteriaceae</taxon>
        <taxon>Sphingobacterium</taxon>
    </lineage>
</organism>
<dbReference type="PROSITE" id="PS51733">
    <property type="entry name" value="BPL_LPL_CATALYTIC"/>
    <property type="match status" value="1"/>
</dbReference>
<dbReference type="PANTHER" id="PTHR12835:SF5">
    <property type="entry name" value="BIOTIN--PROTEIN LIGASE"/>
    <property type="match status" value="1"/>
</dbReference>
<dbReference type="EMBL" id="PRDK01000005">
    <property type="protein sequence ID" value="MBE8714005.1"/>
    <property type="molecule type" value="Genomic_DNA"/>
</dbReference>
<name>A0A928UZ03_9SPHI</name>
<dbReference type="Proteomes" id="UP000616201">
    <property type="component" value="Unassembled WGS sequence"/>
</dbReference>
<dbReference type="SUPFAM" id="SSF55681">
    <property type="entry name" value="Class II aaRS and biotin synthetases"/>
    <property type="match status" value="1"/>
</dbReference>
<dbReference type="Pfam" id="PF03099">
    <property type="entry name" value="BPL_LplA_LipB"/>
    <property type="match status" value="1"/>
</dbReference>
<keyword evidence="1 3" id="KW-0436">Ligase</keyword>
<dbReference type="NCBIfam" id="TIGR00121">
    <property type="entry name" value="birA_ligase"/>
    <property type="match status" value="1"/>
</dbReference>
<sequence>MLLLQNNIFSSDSTAQNILVLDKTDSTNTYLKNYLSKFKPLEEFTAIMTHEQTAGRGLRGNIWQSAAGENLTFSLLLYPDFLPIHKQFLLSACISLSVYELLLPITATVRIKWPNDIYVSEKKIAGILIENSLQHQQLKHSIVGIGMNINQTHFVESIQSKATSLKLATHADENYSVLNICQALIGIIRKNYNRLKNDAEGILHDYNAFLFQKDQLCSYQVGNEILEGKIIQVEEDGFLQVLVNNEIKKYDLKDISYLK</sequence>
<dbReference type="InterPro" id="IPR004408">
    <property type="entry name" value="Biotin_CoA_COase_ligase"/>
</dbReference>
<accession>A0A928UZ03</accession>
<dbReference type="InterPro" id="IPR004143">
    <property type="entry name" value="BPL_LPL_catalytic"/>
</dbReference>
<feature type="domain" description="BPL/LPL catalytic" evidence="2">
    <location>
        <begin position="13"/>
        <end position="196"/>
    </location>
</feature>
<dbReference type="AlphaFoldDB" id="A0A928UZ03"/>
<proteinExistence type="predicted"/>
<evidence type="ECO:0000256" key="1">
    <source>
        <dbReference type="ARBA" id="ARBA00022598"/>
    </source>
</evidence>
<evidence type="ECO:0000313" key="3">
    <source>
        <dbReference type="EMBL" id="MBE8714005.1"/>
    </source>
</evidence>
<evidence type="ECO:0000259" key="2">
    <source>
        <dbReference type="PROSITE" id="PS51733"/>
    </source>
</evidence>
<reference evidence="3" key="1">
    <citation type="submission" date="2018-02" db="EMBL/GenBank/DDBJ databases">
        <authorList>
            <person name="Vasarhelyi B.M."/>
            <person name="Deshmukh S."/>
            <person name="Balint B."/>
            <person name="Kukolya J."/>
        </authorList>
    </citation>
    <scope>NUCLEOTIDE SEQUENCE</scope>
    <source>
        <strain evidence="3">KB22</strain>
    </source>
</reference>